<protein>
    <submittedName>
        <fullName evidence="1">Uncharacterized protein</fullName>
    </submittedName>
</protein>
<reference evidence="1" key="1">
    <citation type="submission" date="2014-11" db="EMBL/GenBank/DDBJ databases">
        <authorList>
            <person name="Amaro Gonzalez C."/>
        </authorList>
    </citation>
    <scope>NUCLEOTIDE SEQUENCE</scope>
</reference>
<reference evidence="1" key="2">
    <citation type="journal article" date="2015" name="Fish Shellfish Immunol.">
        <title>Early steps in the European eel (Anguilla anguilla)-Vibrio vulnificus interaction in the gills: Role of the RtxA13 toxin.</title>
        <authorList>
            <person name="Callol A."/>
            <person name="Pajuelo D."/>
            <person name="Ebbesson L."/>
            <person name="Teles M."/>
            <person name="MacKenzie S."/>
            <person name="Amaro C."/>
        </authorList>
    </citation>
    <scope>NUCLEOTIDE SEQUENCE</scope>
</reference>
<name>A0A0E9X7K6_ANGAN</name>
<evidence type="ECO:0000313" key="1">
    <source>
        <dbReference type="EMBL" id="JAH98599.1"/>
    </source>
</evidence>
<accession>A0A0E9X7K6</accession>
<dbReference type="AlphaFoldDB" id="A0A0E9X7K6"/>
<sequence length="40" mass="4565">MTTTMKRYQCSGSAYRRVDARLHSVRVTLPSPRLSCPLLL</sequence>
<proteinExistence type="predicted"/>
<dbReference type="EMBL" id="GBXM01009978">
    <property type="protein sequence ID" value="JAH98599.1"/>
    <property type="molecule type" value="Transcribed_RNA"/>
</dbReference>
<organism evidence="1">
    <name type="scientific">Anguilla anguilla</name>
    <name type="common">European freshwater eel</name>
    <name type="synonym">Muraena anguilla</name>
    <dbReference type="NCBI Taxonomy" id="7936"/>
    <lineage>
        <taxon>Eukaryota</taxon>
        <taxon>Metazoa</taxon>
        <taxon>Chordata</taxon>
        <taxon>Craniata</taxon>
        <taxon>Vertebrata</taxon>
        <taxon>Euteleostomi</taxon>
        <taxon>Actinopterygii</taxon>
        <taxon>Neopterygii</taxon>
        <taxon>Teleostei</taxon>
        <taxon>Anguilliformes</taxon>
        <taxon>Anguillidae</taxon>
        <taxon>Anguilla</taxon>
    </lineage>
</organism>